<dbReference type="Pfam" id="PF07690">
    <property type="entry name" value="MFS_1"/>
    <property type="match status" value="1"/>
</dbReference>
<dbReference type="Gene3D" id="2.60.120.10">
    <property type="entry name" value="Jelly Rolls"/>
    <property type="match status" value="1"/>
</dbReference>
<evidence type="ECO:0000256" key="5">
    <source>
        <dbReference type="ARBA" id="ARBA00023002"/>
    </source>
</evidence>
<feature type="transmembrane region" description="Helical" evidence="7">
    <location>
        <begin position="386"/>
        <end position="405"/>
    </location>
</feature>
<keyword evidence="6 7" id="KW-0472">Membrane</keyword>
<dbReference type="InterPro" id="IPR011701">
    <property type="entry name" value="MFS"/>
</dbReference>
<feature type="transmembrane region" description="Helical" evidence="7">
    <location>
        <begin position="145"/>
        <end position="167"/>
    </location>
</feature>
<feature type="transmembrane region" description="Helical" evidence="7">
    <location>
        <begin position="89"/>
        <end position="107"/>
    </location>
</feature>
<dbReference type="CDD" id="cd17365">
    <property type="entry name" value="MFS_PcaK_like"/>
    <property type="match status" value="1"/>
</dbReference>
<evidence type="ECO:0000313" key="9">
    <source>
        <dbReference type="EMBL" id="STM17034.1"/>
    </source>
</evidence>
<keyword evidence="2 7" id="KW-0812">Transmembrane</keyword>
<feature type="transmembrane region" description="Helical" evidence="7">
    <location>
        <begin position="411"/>
        <end position="434"/>
    </location>
</feature>
<dbReference type="InterPro" id="IPR013096">
    <property type="entry name" value="Cupin_2"/>
</dbReference>
<feature type="transmembrane region" description="Helical" evidence="7">
    <location>
        <begin position="21"/>
        <end position="44"/>
    </location>
</feature>
<keyword evidence="4 7" id="KW-1133">Transmembrane helix</keyword>
<dbReference type="InterPro" id="IPR011051">
    <property type="entry name" value="RmlC_Cupin_sf"/>
</dbReference>
<gene>
    <name evidence="9" type="primary">pcaK</name>
    <name evidence="9" type="ORF">NCTC7922_03471</name>
</gene>
<dbReference type="GO" id="GO:0051213">
    <property type="term" value="F:dioxygenase activity"/>
    <property type="evidence" value="ECO:0007669"/>
    <property type="project" value="UniProtKB-KW"/>
</dbReference>
<dbReference type="SUPFAM" id="SSF103473">
    <property type="entry name" value="MFS general substrate transporter"/>
    <property type="match status" value="1"/>
</dbReference>
<dbReference type="InterPro" id="IPR020846">
    <property type="entry name" value="MFS_dom"/>
</dbReference>
<dbReference type="CDD" id="cd02216">
    <property type="entry name" value="cupin_GDO-like_N"/>
    <property type="match status" value="1"/>
</dbReference>
<dbReference type="PANTHER" id="PTHR41517">
    <property type="entry name" value="1,2-DIOXYGENASE PROTEIN-RELATED"/>
    <property type="match status" value="1"/>
</dbReference>
<evidence type="ECO:0000259" key="8">
    <source>
        <dbReference type="PROSITE" id="PS50850"/>
    </source>
</evidence>
<protein>
    <submittedName>
        <fullName evidence="9">Major facilitator transporter</fullName>
    </submittedName>
</protein>
<dbReference type="AlphaFoldDB" id="A0A377D7G4"/>
<keyword evidence="3" id="KW-0223">Dioxygenase</keyword>
<name>A0A377D7G4_ECOLX</name>
<dbReference type="InterPro" id="IPR036259">
    <property type="entry name" value="MFS_trans_sf"/>
</dbReference>
<evidence type="ECO:0000256" key="6">
    <source>
        <dbReference type="ARBA" id="ARBA00023136"/>
    </source>
</evidence>
<feature type="transmembrane region" description="Helical" evidence="7">
    <location>
        <begin position="344"/>
        <end position="374"/>
    </location>
</feature>
<feature type="transmembrane region" description="Helical" evidence="7">
    <location>
        <begin position="293"/>
        <end position="312"/>
    </location>
</feature>
<feature type="transmembrane region" description="Helical" evidence="7">
    <location>
        <begin position="319"/>
        <end position="338"/>
    </location>
</feature>
<feature type="transmembrane region" description="Helical" evidence="7">
    <location>
        <begin position="253"/>
        <end position="273"/>
    </location>
</feature>
<dbReference type="GO" id="GO:0022857">
    <property type="term" value="F:transmembrane transporter activity"/>
    <property type="evidence" value="ECO:0007669"/>
    <property type="project" value="InterPro"/>
</dbReference>
<organism evidence="9 10">
    <name type="scientific">Escherichia coli</name>
    <dbReference type="NCBI Taxonomy" id="562"/>
    <lineage>
        <taxon>Bacteria</taxon>
        <taxon>Pseudomonadati</taxon>
        <taxon>Pseudomonadota</taxon>
        <taxon>Gammaproteobacteria</taxon>
        <taxon>Enterobacterales</taxon>
        <taxon>Enterobacteriaceae</taxon>
        <taxon>Escherichia</taxon>
    </lineage>
</organism>
<feature type="transmembrane region" description="Helical" evidence="7">
    <location>
        <begin position="173"/>
        <end position="197"/>
    </location>
</feature>
<feature type="transmembrane region" description="Helical" evidence="7">
    <location>
        <begin position="113"/>
        <end position="133"/>
    </location>
</feature>
<sequence>MTQRRDLQALIDAAPVGKMQWRVIICCFLVVMLDGFDTAAIGFIAPDIRTHWQLTAGDLAPLFGAGLLGLTAGALLCGPLSDRFGRKRVIELCVFLFGALSLASAFSPDLQTLVFLRFLTGLGLGGAMPNTITMTSEYLPARRRGALVTLMFCGFTLGSAVGGIVSAQLVPVIGWHGILVLGGVLPLMLFVALLVVLPESPRWQVRRQLPQAVIAKTVSAITRERYVDTQFYLIESASVTKGSIRQLFMGRQLPITLMLWVVFFMSLLIIYLLSSWMPTLLNHRGIDLQHASWVTAAFQIGGTLGALALGVLMDKFNPFRVLALSYATGAICIVMIGLSQDGLWLMALAIFGTGIGISGSQVGLNALTATLYPTQSRATGVSWSNAVGRCGAIVGSLSGGVMMAMNFSFDTLFFIIAVPAAISAVMLTLLITVVRQSTSIPDSLPHAGVVKRIRSIPMTDNNQNSREQFYQHISGQNLTPLWESLHHLVPKTPNANCAPAYWNYQEIRPLLLESGSLIGAKEAVRRVLVLENPALRGQSSITATLYAGLQLIMPGEVAPSHRHNQSALRFIVEGKGAFTAVDGERTPMNEGDFILTPQWRWHDHGNPGDEPVIWLDGLDLPLVNTLGCGFAEDYPEDQQPVTRKEGDYLPRYAANMLPLRHQTGTPRRSLTIVMTAAAKCCTI</sequence>
<accession>A0A377D7G4</accession>
<evidence type="ECO:0000256" key="1">
    <source>
        <dbReference type="ARBA" id="ARBA00022475"/>
    </source>
</evidence>
<dbReference type="Proteomes" id="UP000254174">
    <property type="component" value="Unassembled WGS sequence"/>
</dbReference>
<evidence type="ECO:0000256" key="2">
    <source>
        <dbReference type="ARBA" id="ARBA00022692"/>
    </source>
</evidence>
<evidence type="ECO:0000256" key="4">
    <source>
        <dbReference type="ARBA" id="ARBA00022989"/>
    </source>
</evidence>
<dbReference type="PROSITE" id="PS50850">
    <property type="entry name" value="MFS"/>
    <property type="match status" value="1"/>
</dbReference>
<evidence type="ECO:0000256" key="3">
    <source>
        <dbReference type="ARBA" id="ARBA00022964"/>
    </source>
</evidence>
<keyword evidence="5" id="KW-0560">Oxidoreductase</keyword>
<dbReference type="SUPFAM" id="SSF51182">
    <property type="entry name" value="RmlC-like cupins"/>
    <property type="match status" value="1"/>
</dbReference>
<dbReference type="InterPro" id="IPR047183">
    <property type="entry name" value="GDO-like"/>
</dbReference>
<feature type="transmembrane region" description="Helical" evidence="7">
    <location>
        <begin position="59"/>
        <end position="77"/>
    </location>
</feature>
<dbReference type="Gene3D" id="1.20.1250.20">
    <property type="entry name" value="MFS general substrate transporter like domains"/>
    <property type="match status" value="1"/>
</dbReference>
<dbReference type="Pfam" id="PF07883">
    <property type="entry name" value="Cupin_2"/>
    <property type="match status" value="1"/>
</dbReference>
<dbReference type="InterPro" id="IPR014710">
    <property type="entry name" value="RmlC-like_jellyroll"/>
</dbReference>
<dbReference type="EMBL" id="UGFC01000006">
    <property type="protein sequence ID" value="STM17034.1"/>
    <property type="molecule type" value="Genomic_DNA"/>
</dbReference>
<dbReference type="PANTHER" id="PTHR41517:SF1">
    <property type="entry name" value="CUPIN"/>
    <property type="match status" value="1"/>
</dbReference>
<evidence type="ECO:0000256" key="7">
    <source>
        <dbReference type="SAM" id="Phobius"/>
    </source>
</evidence>
<keyword evidence="1" id="KW-1003">Cell membrane</keyword>
<evidence type="ECO:0000313" key="10">
    <source>
        <dbReference type="Proteomes" id="UP000254174"/>
    </source>
</evidence>
<reference evidence="9 10" key="1">
    <citation type="submission" date="2018-06" db="EMBL/GenBank/DDBJ databases">
        <authorList>
            <consortium name="Pathogen Informatics"/>
            <person name="Doyle S."/>
        </authorList>
    </citation>
    <scope>NUCLEOTIDE SEQUENCE [LARGE SCALE GENOMIC DNA]</scope>
    <source>
        <strain evidence="9 10">NCTC7922</strain>
    </source>
</reference>
<proteinExistence type="predicted"/>
<feature type="domain" description="Major facilitator superfamily (MFS) profile" evidence="8">
    <location>
        <begin position="23"/>
        <end position="435"/>
    </location>
</feature>